<reference evidence="6 7" key="1">
    <citation type="submission" date="2018-03" db="EMBL/GenBank/DDBJ databases">
        <title>Genomic Encyclopedia of Type Strains, Phase III (KMG-III): the genomes of soil and plant-associated and newly described type strains.</title>
        <authorList>
            <person name="Whitman W."/>
        </authorList>
    </citation>
    <scope>NUCLEOTIDE SEQUENCE [LARGE SCALE GENOMIC DNA]</scope>
    <source>
        <strain evidence="6 7">CGMCC 4.7125</strain>
    </source>
</reference>
<dbReference type="PANTHER" id="PTHR45674">
    <property type="entry name" value="DNA LIGASE 1/3 FAMILY MEMBER"/>
    <property type="match status" value="1"/>
</dbReference>
<dbReference type="NCBIfam" id="TIGR02779">
    <property type="entry name" value="NHEJ_ligase_lig"/>
    <property type="match status" value="1"/>
</dbReference>
<dbReference type="PANTHER" id="PTHR45674:SF4">
    <property type="entry name" value="DNA LIGASE 1"/>
    <property type="match status" value="1"/>
</dbReference>
<dbReference type="Pfam" id="PF01068">
    <property type="entry name" value="DNA_ligase_A_M"/>
    <property type="match status" value="1"/>
</dbReference>
<keyword evidence="3 6" id="KW-0436">Ligase</keyword>
<dbReference type="EMBL" id="PVNH01000009">
    <property type="protein sequence ID" value="PRX45371.1"/>
    <property type="molecule type" value="Genomic_DNA"/>
</dbReference>
<protein>
    <recommendedName>
        <fullName evidence="2">DNA ligase (ATP)</fullName>
        <ecNumber evidence="2">6.5.1.1</ecNumber>
    </recommendedName>
</protein>
<evidence type="ECO:0000256" key="1">
    <source>
        <dbReference type="ARBA" id="ARBA00007572"/>
    </source>
</evidence>
<accession>A0A2T0LPW5</accession>
<dbReference type="AlphaFoldDB" id="A0A2T0LPW5"/>
<dbReference type="InterPro" id="IPR014146">
    <property type="entry name" value="LigD_ligase_dom"/>
</dbReference>
<dbReference type="InterPro" id="IPR012309">
    <property type="entry name" value="DNA_ligase_ATP-dep_C"/>
</dbReference>
<dbReference type="GO" id="GO:0003910">
    <property type="term" value="F:DNA ligase (ATP) activity"/>
    <property type="evidence" value="ECO:0007669"/>
    <property type="project" value="UniProtKB-EC"/>
</dbReference>
<dbReference type="Pfam" id="PF04679">
    <property type="entry name" value="DNA_ligase_A_C"/>
    <property type="match status" value="1"/>
</dbReference>
<sequence length="309" mass="35561">MLATLTDRYFSDENWLFERKLDGVRCVCERGRGQRPRLWSRNHNPMDRTYPEIVDALAAQGGDDFVADGEIVAFDGSQTSFARLQPRIQLSDPARARATGVRVYYYLFDLLSFGGTEATSLPLRQRKDLLRRAFDFADPLRLSTHRNAEGERFLEHACERGWEGLIAKRADAPYTSGRSRDWLKFKCVREQEFVVAGFTDPPGSRAGFRALLLGYHDDHDDGRLRYAGKVGAGYDQTTLRVLRERLDRLERRTSPFRERVREPGTHWVEPELVVQVRFSEWTGDGKLRHPRFRGLRDDKPAADVVREGA</sequence>
<dbReference type="GO" id="GO:0006310">
    <property type="term" value="P:DNA recombination"/>
    <property type="evidence" value="ECO:0007669"/>
    <property type="project" value="InterPro"/>
</dbReference>
<dbReference type="GO" id="GO:0005524">
    <property type="term" value="F:ATP binding"/>
    <property type="evidence" value="ECO:0007669"/>
    <property type="project" value="InterPro"/>
</dbReference>
<dbReference type="CDD" id="cd07906">
    <property type="entry name" value="Adenylation_DNA_ligase_LigD_LigC"/>
    <property type="match status" value="1"/>
</dbReference>
<comment type="catalytic activity">
    <reaction evidence="4">
        <text>ATP + (deoxyribonucleotide)n-3'-hydroxyl + 5'-phospho-(deoxyribonucleotide)m = (deoxyribonucleotide)n+m + AMP + diphosphate.</text>
        <dbReference type="EC" id="6.5.1.1"/>
    </reaction>
</comment>
<evidence type="ECO:0000313" key="7">
    <source>
        <dbReference type="Proteomes" id="UP000238362"/>
    </source>
</evidence>
<dbReference type="Gene3D" id="2.40.50.140">
    <property type="entry name" value="Nucleic acid-binding proteins"/>
    <property type="match status" value="1"/>
</dbReference>
<dbReference type="InterPro" id="IPR016059">
    <property type="entry name" value="DNA_ligase_ATP-dep_CS"/>
</dbReference>
<comment type="caution">
    <text evidence="6">The sequence shown here is derived from an EMBL/GenBank/DDBJ whole genome shotgun (WGS) entry which is preliminary data.</text>
</comment>
<dbReference type="OrthoDB" id="9802472at2"/>
<dbReference type="PROSITE" id="PS00333">
    <property type="entry name" value="DNA_LIGASE_A2"/>
    <property type="match status" value="1"/>
</dbReference>
<dbReference type="EC" id="6.5.1.1" evidence="2"/>
<gene>
    <name evidence="6" type="ORF">B0I33_10932</name>
</gene>
<comment type="similarity">
    <text evidence="1">Belongs to the ATP-dependent DNA ligase family.</text>
</comment>
<proteinExistence type="inferred from homology"/>
<dbReference type="SUPFAM" id="SSF50249">
    <property type="entry name" value="Nucleic acid-binding proteins"/>
    <property type="match status" value="1"/>
</dbReference>
<dbReference type="Proteomes" id="UP000238362">
    <property type="component" value="Unassembled WGS sequence"/>
</dbReference>
<dbReference type="RefSeq" id="WP_106180834.1">
    <property type="nucleotide sequence ID" value="NZ_PVNH01000009.1"/>
</dbReference>
<dbReference type="CDD" id="cd07971">
    <property type="entry name" value="OBF_DNA_ligase_LigD"/>
    <property type="match status" value="1"/>
</dbReference>
<dbReference type="InterPro" id="IPR050191">
    <property type="entry name" value="ATP-dep_DNA_ligase"/>
</dbReference>
<dbReference type="Gene3D" id="3.30.470.30">
    <property type="entry name" value="DNA ligase/mRNA capping enzyme"/>
    <property type="match status" value="1"/>
</dbReference>
<dbReference type="GO" id="GO:0006281">
    <property type="term" value="P:DNA repair"/>
    <property type="evidence" value="ECO:0007669"/>
    <property type="project" value="InterPro"/>
</dbReference>
<dbReference type="InterPro" id="IPR012310">
    <property type="entry name" value="DNA_ligase_ATP-dep_cent"/>
</dbReference>
<evidence type="ECO:0000256" key="4">
    <source>
        <dbReference type="ARBA" id="ARBA00034003"/>
    </source>
</evidence>
<evidence type="ECO:0000256" key="3">
    <source>
        <dbReference type="ARBA" id="ARBA00022598"/>
    </source>
</evidence>
<organism evidence="6 7">
    <name type="scientific">Prauserella shujinwangii</name>
    <dbReference type="NCBI Taxonomy" id="1453103"/>
    <lineage>
        <taxon>Bacteria</taxon>
        <taxon>Bacillati</taxon>
        <taxon>Actinomycetota</taxon>
        <taxon>Actinomycetes</taxon>
        <taxon>Pseudonocardiales</taxon>
        <taxon>Pseudonocardiaceae</taxon>
        <taxon>Prauserella</taxon>
    </lineage>
</organism>
<keyword evidence="7" id="KW-1185">Reference proteome</keyword>
<dbReference type="Gene3D" id="3.30.1490.70">
    <property type="match status" value="1"/>
</dbReference>
<feature type="domain" description="ATP-dependent DNA ligase family profile" evidence="5">
    <location>
        <begin position="96"/>
        <end position="186"/>
    </location>
</feature>
<dbReference type="PROSITE" id="PS50160">
    <property type="entry name" value="DNA_LIGASE_A3"/>
    <property type="match status" value="1"/>
</dbReference>
<evidence type="ECO:0000259" key="5">
    <source>
        <dbReference type="PROSITE" id="PS50160"/>
    </source>
</evidence>
<evidence type="ECO:0000256" key="2">
    <source>
        <dbReference type="ARBA" id="ARBA00012727"/>
    </source>
</evidence>
<evidence type="ECO:0000313" key="6">
    <source>
        <dbReference type="EMBL" id="PRX45371.1"/>
    </source>
</evidence>
<dbReference type="InterPro" id="IPR012340">
    <property type="entry name" value="NA-bd_OB-fold"/>
</dbReference>
<name>A0A2T0LPW5_9PSEU</name>
<dbReference type="SUPFAM" id="SSF56091">
    <property type="entry name" value="DNA ligase/mRNA capping enzyme, catalytic domain"/>
    <property type="match status" value="1"/>
</dbReference>